<comment type="caution">
    <text evidence="1">The sequence shown here is derived from an EMBL/GenBank/DDBJ whole genome shotgun (WGS) entry which is preliminary data.</text>
</comment>
<reference evidence="1" key="1">
    <citation type="submission" date="2021-11" db="EMBL/GenBank/DDBJ databases">
        <authorList>
            <consortium name="Genoscope - CEA"/>
            <person name="William W."/>
        </authorList>
    </citation>
    <scope>NUCLEOTIDE SEQUENCE</scope>
</reference>
<keyword evidence="2" id="KW-1185">Reference proteome</keyword>
<dbReference type="EMBL" id="CAKKNE010000006">
    <property type="protein sequence ID" value="CAH0379181.1"/>
    <property type="molecule type" value="Genomic_DNA"/>
</dbReference>
<evidence type="ECO:0000313" key="2">
    <source>
        <dbReference type="Proteomes" id="UP000789595"/>
    </source>
</evidence>
<proteinExistence type="predicted"/>
<dbReference type="AlphaFoldDB" id="A0A8J2SXA6"/>
<name>A0A8J2SXA6_9STRA</name>
<organism evidence="1 2">
    <name type="scientific">Pelagomonas calceolata</name>
    <dbReference type="NCBI Taxonomy" id="35677"/>
    <lineage>
        <taxon>Eukaryota</taxon>
        <taxon>Sar</taxon>
        <taxon>Stramenopiles</taxon>
        <taxon>Ochrophyta</taxon>
        <taxon>Pelagophyceae</taxon>
        <taxon>Pelagomonadales</taxon>
        <taxon>Pelagomonadaceae</taxon>
        <taxon>Pelagomonas</taxon>
    </lineage>
</organism>
<protein>
    <submittedName>
        <fullName evidence="1">Uncharacterized protein</fullName>
    </submittedName>
</protein>
<accession>A0A8J2SXA6</accession>
<evidence type="ECO:0000313" key="1">
    <source>
        <dbReference type="EMBL" id="CAH0379181.1"/>
    </source>
</evidence>
<sequence>MADLEEAVIEKGTEVINFLREECRIPDEQCEQLEALITNTEDAKGWSPDGRELMERVEDVAKCQPYMPHDKYAEMLVIGWSAALDLMKHQRKMAFKKVRTLQEDAKCPAELMDAAYRTRDELDLGCAKANIRFCEARFLVEVLQENPMPPIEELRKKVDEDWAAGTIGPPNTDGFDDEGRHVAEGAERCVNQSVAARRQLGGVAVGSLTDTRLTGRFPHR</sequence>
<dbReference type="Proteomes" id="UP000789595">
    <property type="component" value="Unassembled WGS sequence"/>
</dbReference>
<gene>
    <name evidence="1" type="ORF">PECAL_6P07830</name>
</gene>